<dbReference type="STRING" id="1249101.BST21_14295"/>
<dbReference type="KEGG" id="mcee:MCEL_30730"/>
<evidence type="ECO:0000256" key="2">
    <source>
        <dbReference type="SAM" id="Phobius"/>
    </source>
</evidence>
<evidence type="ECO:0000313" key="4">
    <source>
        <dbReference type="Proteomes" id="UP000466431"/>
    </source>
</evidence>
<feature type="transmembrane region" description="Helical" evidence="2">
    <location>
        <begin position="62"/>
        <end position="84"/>
    </location>
</feature>
<evidence type="ECO:0000256" key="1">
    <source>
        <dbReference type="SAM" id="MobiDB-lite"/>
    </source>
</evidence>
<evidence type="ECO:0000313" key="3">
    <source>
        <dbReference type="EMBL" id="BBY44778.1"/>
    </source>
</evidence>
<keyword evidence="2" id="KW-0472">Membrane</keyword>
<keyword evidence="2" id="KW-1133">Transmembrane helix</keyword>
<accession>A0A1X0BSK2</accession>
<organism evidence="3 4">
    <name type="scientific">Mycolicibacterium celeriflavum</name>
    <name type="common">Mycobacterium celeriflavum</name>
    <dbReference type="NCBI Taxonomy" id="1249101"/>
    <lineage>
        <taxon>Bacteria</taxon>
        <taxon>Bacillati</taxon>
        <taxon>Actinomycetota</taxon>
        <taxon>Actinomycetes</taxon>
        <taxon>Mycobacteriales</taxon>
        <taxon>Mycobacteriaceae</taxon>
        <taxon>Mycolicibacterium</taxon>
    </lineage>
</organism>
<gene>
    <name evidence="3" type="ORF">MCEL_30730</name>
</gene>
<feature type="compositionally biased region" description="Pro residues" evidence="1">
    <location>
        <begin position="118"/>
        <end position="128"/>
    </location>
</feature>
<protein>
    <submittedName>
        <fullName evidence="3">Uncharacterized protein</fullName>
    </submittedName>
</protein>
<keyword evidence="2" id="KW-0812">Transmembrane</keyword>
<feature type="compositionally biased region" description="Low complexity" evidence="1">
    <location>
        <begin position="141"/>
        <end position="153"/>
    </location>
</feature>
<proteinExistence type="predicted"/>
<dbReference type="RefSeq" id="WP_083003616.1">
    <property type="nucleotide sequence ID" value="NZ_AP022591.1"/>
</dbReference>
<sequence>MAEREASGDFDDLCDDIVDVADADEAGDDELPEPDRTFDAFDERTWYFEPAPPPWYRTKPMLTVLVAAAVAAVALVVSGVLLIVRGSGEPAREEATTVSPTAQTTAAPARTESAARKSPPPPAPPPPVQRSAAPDAPPPAATFRPRSPSTRASRAPEFDVTRTQVTRSPISVAPQRPAQSQR</sequence>
<reference evidence="3 4" key="1">
    <citation type="journal article" date="2019" name="Emerg. Microbes Infect.">
        <title>Comprehensive subspecies identification of 175 nontuberculous mycobacteria species based on 7547 genomic profiles.</title>
        <authorList>
            <person name="Matsumoto Y."/>
            <person name="Kinjo T."/>
            <person name="Motooka D."/>
            <person name="Nabeya D."/>
            <person name="Jung N."/>
            <person name="Uechi K."/>
            <person name="Horii T."/>
            <person name="Iida T."/>
            <person name="Fujita J."/>
            <person name="Nakamura S."/>
        </authorList>
    </citation>
    <scope>NUCLEOTIDE SEQUENCE [LARGE SCALE GENOMIC DNA]</scope>
    <source>
        <strain evidence="3 4">JCM 18439</strain>
    </source>
</reference>
<dbReference type="EMBL" id="AP022591">
    <property type="protein sequence ID" value="BBY44778.1"/>
    <property type="molecule type" value="Genomic_DNA"/>
</dbReference>
<feature type="compositionally biased region" description="Low complexity" evidence="1">
    <location>
        <begin position="96"/>
        <end position="111"/>
    </location>
</feature>
<keyword evidence="4" id="KW-1185">Reference proteome</keyword>
<feature type="region of interest" description="Disordered" evidence="1">
    <location>
        <begin position="87"/>
        <end position="182"/>
    </location>
</feature>
<dbReference type="Proteomes" id="UP000466431">
    <property type="component" value="Chromosome"/>
</dbReference>
<name>A0A1X0BSK2_MYCCF</name>
<dbReference type="AlphaFoldDB" id="A0A1X0BSK2"/>